<dbReference type="EMBL" id="OU594952">
    <property type="protein sequence ID" value="CAG9279474.1"/>
    <property type="molecule type" value="Genomic_DNA"/>
</dbReference>
<name>A0A8J9X086_PHATR</name>
<dbReference type="Proteomes" id="UP000836788">
    <property type="component" value="Chromosome 11"/>
</dbReference>
<sequence>MKKDTPYKVSLLAYVRSHLLLLLVALVVSVVLGDPSYQEQFSFVSHRLLQTTINNSNGLAGFRTCDGCFCIVENEGEMCPIDPPFTNFTSIIPTLRNLTLSNPIGPDAACNPYTNETCALTPSQNLGGGACVVEMQEPLTDFSSCPESWSYHLRTFSGTFEEATQQRLFVTHNGSCGACSSLQDLAVYMEQGANLREASSRCGALGLIDADRAIQCFEGIGFSTECATIWYFNTEKTAEACILLCAPFVLSGNSPNGDPPTCPLAPCIDCDETQAGPIFRAFAGRTRRNSGLLSDIIRPCDQVVRVEQVDPCARATLAPSMAPATTPPSSSIRWGFPVRGAICTAVLLSLH</sequence>
<accession>A0A8J9X086</accession>
<gene>
    <name evidence="2" type="ORF">PTTT1_LOCUS10191</name>
</gene>
<dbReference type="PANTHER" id="PTHR40535:SF1">
    <property type="entry name" value="CHROMOSOME UNDETERMINED SCAFFOLD_9, WHOLE GENOME SHOTGUN SEQUENCE"/>
    <property type="match status" value="1"/>
</dbReference>
<dbReference type="AlphaFoldDB" id="A0A8J9X086"/>
<keyword evidence="1" id="KW-0732">Signal</keyword>
<protein>
    <submittedName>
        <fullName evidence="2">Uncharacterized protein</fullName>
    </submittedName>
</protein>
<evidence type="ECO:0000256" key="1">
    <source>
        <dbReference type="SAM" id="SignalP"/>
    </source>
</evidence>
<dbReference type="PANTHER" id="PTHR40535">
    <property type="entry name" value="CHROMOSOME UNDETERMINED SCAFFOLD_9, WHOLE GENOME SHOTGUN SEQUENCE"/>
    <property type="match status" value="1"/>
</dbReference>
<reference evidence="2" key="1">
    <citation type="submission" date="2022-02" db="EMBL/GenBank/DDBJ databases">
        <authorList>
            <person name="Giguere J D."/>
        </authorList>
    </citation>
    <scope>NUCLEOTIDE SEQUENCE</scope>
    <source>
        <strain evidence="2">CCAP 1055/1</strain>
    </source>
</reference>
<feature type="chain" id="PRO_5035466112" evidence="1">
    <location>
        <begin position="34"/>
        <end position="351"/>
    </location>
</feature>
<organism evidence="2">
    <name type="scientific">Phaeodactylum tricornutum</name>
    <name type="common">Diatom</name>
    <dbReference type="NCBI Taxonomy" id="2850"/>
    <lineage>
        <taxon>Eukaryota</taxon>
        <taxon>Sar</taxon>
        <taxon>Stramenopiles</taxon>
        <taxon>Ochrophyta</taxon>
        <taxon>Bacillariophyta</taxon>
        <taxon>Bacillariophyceae</taxon>
        <taxon>Bacillariophycidae</taxon>
        <taxon>Naviculales</taxon>
        <taxon>Phaeodactylaceae</taxon>
        <taxon>Phaeodactylum</taxon>
    </lineage>
</organism>
<evidence type="ECO:0000313" key="2">
    <source>
        <dbReference type="EMBL" id="CAG9279474.1"/>
    </source>
</evidence>
<proteinExistence type="predicted"/>
<feature type="signal peptide" evidence="1">
    <location>
        <begin position="1"/>
        <end position="33"/>
    </location>
</feature>